<dbReference type="EMBL" id="WWBZ02000033">
    <property type="protein sequence ID" value="KAF4306803.1"/>
    <property type="molecule type" value="Genomic_DNA"/>
</dbReference>
<dbReference type="PANTHER" id="PTHR21107">
    <property type="entry name" value="CYTOCHROME C OXIDASE ASSEMBLY PROTEIN COX19"/>
    <property type="match status" value="1"/>
</dbReference>
<protein>
    <recommendedName>
        <fullName evidence="9">Cytochrome c oxidase assembly protein cox19 protein</fullName>
    </recommendedName>
</protein>
<evidence type="ECO:0000313" key="7">
    <source>
        <dbReference type="EMBL" id="KAF4306803.1"/>
    </source>
</evidence>
<dbReference type="InterPro" id="IPR051383">
    <property type="entry name" value="COX19"/>
</dbReference>
<keyword evidence="3" id="KW-1015">Disulfide bond</keyword>
<feature type="compositionally biased region" description="Polar residues" evidence="6">
    <location>
        <begin position="1"/>
        <end position="14"/>
    </location>
</feature>
<reference evidence="7" key="1">
    <citation type="submission" date="2020-04" db="EMBL/GenBank/DDBJ databases">
        <title>Genome Assembly and Annotation of Botryosphaeria dothidea sdau 11-99, a Latent Pathogen of Apple Fruit Ring Rot in China.</title>
        <authorList>
            <person name="Yu C."/>
            <person name="Diao Y."/>
            <person name="Lu Q."/>
            <person name="Zhao J."/>
            <person name="Cui S."/>
            <person name="Peng C."/>
            <person name="He B."/>
            <person name="Liu H."/>
        </authorList>
    </citation>
    <scope>NUCLEOTIDE SEQUENCE [LARGE SCALE GENOMIC DNA]</scope>
    <source>
        <strain evidence="7">Sdau11-99</strain>
    </source>
</reference>
<feature type="compositionally biased region" description="Basic and acidic residues" evidence="6">
    <location>
        <begin position="75"/>
        <end position="85"/>
    </location>
</feature>
<comment type="function">
    <text evidence="4">Required for the assembly of mitochondrial cytochrome c oxidase.</text>
</comment>
<sequence>MSTFGSPGGRTQIQKPIPPERGSFPLDHFGECKSVMTQYLRCIRAHRGTNDEECRQISKQYLQCRMERNLMAPDEMKNLGFHDESTTANKAAPAPEPPSKGSAQQQQTPVPHPRPTAETANARA</sequence>
<keyword evidence="8" id="KW-1185">Reference proteome</keyword>
<evidence type="ECO:0000256" key="3">
    <source>
        <dbReference type="ARBA" id="ARBA00023157"/>
    </source>
</evidence>
<evidence type="ECO:0008006" key="9">
    <source>
        <dbReference type="Google" id="ProtNLM"/>
    </source>
</evidence>
<dbReference type="AlphaFoldDB" id="A0A8H4IV08"/>
<dbReference type="OrthoDB" id="268594at2759"/>
<accession>A0A8H4IV08</accession>
<gene>
    <name evidence="7" type="ORF">GTA08_BOTSDO05443</name>
</gene>
<keyword evidence="2" id="KW-0963">Cytoplasm</keyword>
<name>A0A8H4IV08_9PEZI</name>
<proteinExistence type="inferred from homology"/>
<feature type="region of interest" description="Disordered" evidence="6">
    <location>
        <begin position="75"/>
        <end position="124"/>
    </location>
</feature>
<evidence type="ECO:0000256" key="1">
    <source>
        <dbReference type="ARBA" id="ARBA00004496"/>
    </source>
</evidence>
<evidence type="ECO:0000313" key="8">
    <source>
        <dbReference type="Proteomes" id="UP000572817"/>
    </source>
</evidence>
<evidence type="ECO:0000256" key="5">
    <source>
        <dbReference type="ARBA" id="ARBA00038223"/>
    </source>
</evidence>
<feature type="region of interest" description="Disordered" evidence="6">
    <location>
        <begin position="1"/>
        <end position="25"/>
    </location>
</feature>
<organism evidence="7 8">
    <name type="scientific">Botryosphaeria dothidea</name>
    <dbReference type="NCBI Taxonomy" id="55169"/>
    <lineage>
        <taxon>Eukaryota</taxon>
        <taxon>Fungi</taxon>
        <taxon>Dikarya</taxon>
        <taxon>Ascomycota</taxon>
        <taxon>Pezizomycotina</taxon>
        <taxon>Dothideomycetes</taxon>
        <taxon>Dothideomycetes incertae sedis</taxon>
        <taxon>Botryosphaeriales</taxon>
        <taxon>Botryosphaeriaceae</taxon>
        <taxon>Botryosphaeria</taxon>
    </lineage>
</organism>
<dbReference type="GO" id="GO:0033617">
    <property type="term" value="P:mitochondrial respiratory chain complex IV assembly"/>
    <property type="evidence" value="ECO:0007669"/>
    <property type="project" value="TreeGrafter"/>
</dbReference>
<dbReference type="Proteomes" id="UP000572817">
    <property type="component" value="Unassembled WGS sequence"/>
</dbReference>
<evidence type="ECO:0000256" key="6">
    <source>
        <dbReference type="SAM" id="MobiDB-lite"/>
    </source>
</evidence>
<dbReference type="PROSITE" id="PS51808">
    <property type="entry name" value="CHCH"/>
    <property type="match status" value="1"/>
</dbReference>
<comment type="similarity">
    <text evidence="5">Belongs to the COX19 family.</text>
</comment>
<dbReference type="PANTHER" id="PTHR21107:SF2">
    <property type="entry name" value="CYTOCHROME C OXIDASE ASSEMBLY PROTEIN COX19"/>
    <property type="match status" value="1"/>
</dbReference>
<dbReference type="GO" id="GO:0005758">
    <property type="term" value="C:mitochondrial intermembrane space"/>
    <property type="evidence" value="ECO:0007669"/>
    <property type="project" value="TreeGrafter"/>
</dbReference>
<comment type="caution">
    <text evidence="7">The sequence shown here is derived from an EMBL/GenBank/DDBJ whole genome shotgun (WGS) entry which is preliminary data.</text>
</comment>
<comment type="subcellular location">
    <subcellularLocation>
        <location evidence="1">Cytoplasm</location>
    </subcellularLocation>
</comment>
<evidence type="ECO:0000256" key="2">
    <source>
        <dbReference type="ARBA" id="ARBA00022490"/>
    </source>
</evidence>
<evidence type="ECO:0000256" key="4">
    <source>
        <dbReference type="ARBA" id="ARBA00037279"/>
    </source>
</evidence>